<evidence type="ECO:0000256" key="4">
    <source>
        <dbReference type="ARBA" id="ARBA00022806"/>
    </source>
</evidence>
<evidence type="ECO:0000259" key="9">
    <source>
        <dbReference type="Pfam" id="PF13538"/>
    </source>
</evidence>
<evidence type="ECO:0000313" key="11">
    <source>
        <dbReference type="EMBL" id="RUS12511.1"/>
    </source>
</evidence>
<evidence type="ECO:0000256" key="6">
    <source>
        <dbReference type="ARBA" id="ARBA00023125"/>
    </source>
</evidence>
<comment type="caution">
    <text evidence="11">The sequence shown here is derived from an EMBL/GenBank/DDBJ whole genome shotgun (WGS) entry which is preliminary data.</text>
</comment>
<keyword evidence="7" id="KW-0234">DNA repair</keyword>
<dbReference type="InterPro" id="IPR049163">
    <property type="entry name" value="Pif1-like_2B_dom"/>
</dbReference>
<feature type="non-terminal residue" evidence="11">
    <location>
        <position position="1"/>
    </location>
</feature>
<keyword evidence="2" id="KW-0227">DNA damage</keyword>
<dbReference type="GO" id="GO:0016787">
    <property type="term" value="F:hydrolase activity"/>
    <property type="evidence" value="ECO:0007669"/>
    <property type="project" value="UniProtKB-KW"/>
</dbReference>
<dbReference type="Proteomes" id="UP000274822">
    <property type="component" value="Unassembled WGS sequence"/>
</dbReference>
<dbReference type="InterPro" id="IPR027785">
    <property type="entry name" value="UvrD-like_helicase_C"/>
</dbReference>
<protein>
    <submittedName>
        <fullName evidence="11">P-loop containing nucleoside triphosphate hydrolase protein</fullName>
    </submittedName>
</protein>
<dbReference type="Gene3D" id="3.40.50.300">
    <property type="entry name" value="P-loop containing nucleotide triphosphate hydrolases"/>
    <property type="match status" value="1"/>
</dbReference>
<name>A0A433P4N9_9FUNG</name>
<dbReference type="InterPro" id="IPR051055">
    <property type="entry name" value="PIF1_helicase"/>
</dbReference>
<evidence type="ECO:0000259" key="10">
    <source>
        <dbReference type="Pfam" id="PF21530"/>
    </source>
</evidence>
<keyword evidence="12" id="KW-1185">Reference proteome</keyword>
<dbReference type="AlphaFoldDB" id="A0A433P4N9"/>
<evidence type="ECO:0000256" key="2">
    <source>
        <dbReference type="ARBA" id="ARBA00022763"/>
    </source>
</evidence>
<sequence length="185" mass="20425">VQEANCHQLKKLTGEAHRYIAIDSGDLAIVEKLCLFPQTLDLKVGARVILLKNMTEKLVNGSAGIVESFVKDQGGSISYPSVRFDNGMIQTIWPEAWENEDRHGLILARRMQLPLDLAWALSIHKSQGMTIEYVVIDCAQIFAAGQLYVGVSRAKSPNGLQVLNFSRTKCIVDTAVTAFYEGLDS</sequence>
<keyword evidence="6" id="KW-0238">DNA-binding</keyword>
<keyword evidence="8" id="KW-0413">Isomerase</keyword>
<feature type="domain" description="DNA helicase Pif1-like 2B" evidence="10">
    <location>
        <begin position="34"/>
        <end position="68"/>
    </location>
</feature>
<organism evidence="11 12">
    <name type="scientific">Jimgerdemannia flammicorona</name>
    <dbReference type="NCBI Taxonomy" id="994334"/>
    <lineage>
        <taxon>Eukaryota</taxon>
        <taxon>Fungi</taxon>
        <taxon>Fungi incertae sedis</taxon>
        <taxon>Mucoromycota</taxon>
        <taxon>Mucoromycotina</taxon>
        <taxon>Endogonomycetes</taxon>
        <taxon>Endogonales</taxon>
        <taxon>Endogonaceae</taxon>
        <taxon>Jimgerdemannia</taxon>
    </lineage>
</organism>
<accession>A0A433P4N9</accession>
<feature type="domain" description="UvrD-like helicase C-terminal" evidence="9">
    <location>
        <begin position="117"/>
        <end position="155"/>
    </location>
</feature>
<proteinExistence type="predicted"/>
<evidence type="ECO:0000313" key="12">
    <source>
        <dbReference type="Proteomes" id="UP000274822"/>
    </source>
</evidence>
<evidence type="ECO:0000256" key="8">
    <source>
        <dbReference type="ARBA" id="ARBA00023235"/>
    </source>
</evidence>
<keyword evidence="3 11" id="KW-0378">Hydrolase</keyword>
<dbReference type="PANTHER" id="PTHR47642">
    <property type="entry name" value="ATP-DEPENDENT DNA HELICASE"/>
    <property type="match status" value="1"/>
</dbReference>
<dbReference type="Pfam" id="PF21530">
    <property type="entry name" value="Pif1_2B_dom"/>
    <property type="match status" value="1"/>
</dbReference>
<dbReference type="Pfam" id="PF13538">
    <property type="entry name" value="UvrD_C_2"/>
    <property type="match status" value="1"/>
</dbReference>
<reference evidence="11 12" key="1">
    <citation type="journal article" date="2018" name="New Phytol.">
        <title>Phylogenomics of Endogonaceae and evolution of mycorrhizas within Mucoromycota.</title>
        <authorList>
            <person name="Chang Y."/>
            <person name="Desiro A."/>
            <person name="Na H."/>
            <person name="Sandor L."/>
            <person name="Lipzen A."/>
            <person name="Clum A."/>
            <person name="Barry K."/>
            <person name="Grigoriev I.V."/>
            <person name="Martin F.M."/>
            <person name="Stajich J.E."/>
            <person name="Smith M.E."/>
            <person name="Bonito G."/>
            <person name="Spatafora J.W."/>
        </authorList>
    </citation>
    <scope>NUCLEOTIDE SEQUENCE [LARGE SCALE GENOMIC DNA]</scope>
    <source>
        <strain evidence="11 12">AD002</strain>
    </source>
</reference>
<gene>
    <name evidence="11" type="ORF">BC938DRAFT_478841</name>
</gene>
<dbReference type="CDD" id="cd18809">
    <property type="entry name" value="SF1_C_RecD"/>
    <property type="match status" value="1"/>
</dbReference>
<evidence type="ECO:0000256" key="7">
    <source>
        <dbReference type="ARBA" id="ARBA00023204"/>
    </source>
</evidence>
<evidence type="ECO:0000256" key="5">
    <source>
        <dbReference type="ARBA" id="ARBA00022840"/>
    </source>
</evidence>
<dbReference type="Gene3D" id="2.30.30.940">
    <property type="match status" value="1"/>
</dbReference>
<dbReference type="InterPro" id="IPR027417">
    <property type="entry name" value="P-loop_NTPase"/>
</dbReference>
<keyword evidence="5" id="KW-0067">ATP-binding</keyword>
<dbReference type="EMBL" id="RBNJ01034867">
    <property type="protein sequence ID" value="RUS12511.1"/>
    <property type="molecule type" value="Genomic_DNA"/>
</dbReference>
<evidence type="ECO:0000256" key="1">
    <source>
        <dbReference type="ARBA" id="ARBA00022741"/>
    </source>
</evidence>
<dbReference type="SUPFAM" id="SSF52540">
    <property type="entry name" value="P-loop containing nucleoside triphosphate hydrolases"/>
    <property type="match status" value="1"/>
</dbReference>
<dbReference type="PANTHER" id="PTHR47642:SF5">
    <property type="entry name" value="ATP-DEPENDENT DNA HELICASE"/>
    <property type="match status" value="1"/>
</dbReference>
<keyword evidence="1" id="KW-0547">Nucleotide-binding</keyword>
<keyword evidence="4" id="KW-0347">Helicase</keyword>
<evidence type="ECO:0000256" key="3">
    <source>
        <dbReference type="ARBA" id="ARBA00022801"/>
    </source>
</evidence>